<dbReference type="Proteomes" id="UP000290106">
    <property type="component" value="Unassembled WGS sequence"/>
</dbReference>
<feature type="domain" description="Peptidoglycan binding-like" evidence="2">
    <location>
        <begin position="46"/>
        <end position="104"/>
    </location>
</feature>
<dbReference type="Pfam" id="PF01471">
    <property type="entry name" value="PG_binding_1"/>
    <property type="match status" value="1"/>
</dbReference>
<dbReference type="RefSeq" id="WP_129257955.1">
    <property type="nucleotide sequence ID" value="NZ_SDKC01000001.1"/>
</dbReference>
<dbReference type="InterPro" id="IPR036365">
    <property type="entry name" value="PGBD-like_sf"/>
</dbReference>
<reference evidence="3 4" key="1">
    <citation type="submission" date="2019-01" db="EMBL/GenBank/DDBJ databases">
        <title>Blautia sp. nov. KGMB01111 isolated human feces.</title>
        <authorList>
            <person name="Park J.-E."/>
            <person name="Kim J.-S."/>
            <person name="Park S.-H."/>
        </authorList>
    </citation>
    <scope>NUCLEOTIDE SEQUENCE [LARGE SCALE GENOMIC DNA]</scope>
    <source>
        <strain evidence="3 4">KGMB01111</strain>
    </source>
</reference>
<dbReference type="EMBL" id="SDKC01000001">
    <property type="protein sequence ID" value="RXS75526.1"/>
    <property type="molecule type" value="Genomic_DNA"/>
</dbReference>
<dbReference type="SUPFAM" id="SSF47090">
    <property type="entry name" value="PGBD-like"/>
    <property type="match status" value="1"/>
</dbReference>
<proteinExistence type="predicted"/>
<gene>
    <name evidence="3" type="ORF">ETP43_10060</name>
</gene>
<evidence type="ECO:0000259" key="2">
    <source>
        <dbReference type="Pfam" id="PF01471"/>
    </source>
</evidence>
<keyword evidence="4" id="KW-1185">Reference proteome</keyword>
<dbReference type="InterPro" id="IPR002477">
    <property type="entry name" value="Peptidoglycan-bd-like"/>
</dbReference>
<protein>
    <recommendedName>
        <fullName evidence="2">Peptidoglycan binding-like domain-containing protein</fullName>
    </recommendedName>
</protein>
<dbReference type="OrthoDB" id="1851050at2"/>
<accession>A0A4Q1RII6</accession>
<comment type="caution">
    <text evidence="3">The sequence shown here is derived from an EMBL/GenBank/DDBJ whole genome shotgun (WGS) entry which is preliminary data.</text>
</comment>
<keyword evidence="1" id="KW-0732">Signal</keyword>
<evidence type="ECO:0000313" key="4">
    <source>
        <dbReference type="Proteomes" id="UP000290106"/>
    </source>
</evidence>
<name>A0A4Q1RII6_9FIRM</name>
<evidence type="ECO:0000256" key="1">
    <source>
        <dbReference type="SAM" id="SignalP"/>
    </source>
</evidence>
<feature type="chain" id="PRO_5020429909" description="Peptidoglycan binding-like domain-containing protein" evidence="1">
    <location>
        <begin position="28"/>
        <end position="155"/>
    </location>
</feature>
<sequence>MKNKIKKLLTIMAAGVMLLISVVPASAQEMQNFPTQSKSGYYASYVRGIQTMLVNYSTSTRKYIINAGGVDGSYGNGTCNGVKAFQGAVGLDIDGACGKNTWTKFRSTLRSTGTTNSYKNFTGNAPYFSEGYNMRQVNAYNGAWQCYWYGWKSVG</sequence>
<dbReference type="InterPro" id="IPR036366">
    <property type="entry name" value="PGBDSf"/>
</dbReference>
<dbReference type="Gene3D" id="1.10.101.10">
    <property type="entry name" value="PGBD-like superfamily/PGBD"/>
    <property type="match status" value="1"/>
</dbReference>
<dbReference type="AlphaFoldDB" id="A0A4Q1RII6"/>
<organism evidence="3 4">
    <name type="scientific">Blautia faecicola</name>
    <dbReference type="NCBI Taxonomy" id="2509240"/>
    <lineage>
        <taxon>Bacteria</taxon>
        <taxon>Bacillati</taxon>
        <taxon>Bacillota</taxon>
        <taxon>Clostridia</taxon>
        <taxon>Lachnospirales</taxon>
        <taxon>Lachnospiraceae</taxon>
        <taxon>Blautia</taxon>
    </lineage>
</organism>
<evidence type="ECO:0000313" key="3">
    <source>
        <dbReference type="EMBL" id="RXS75526.1"/>
    </source>
</evidence>
<feature type="signal peptide" evidence="1">
    <location>
        <begin position="1"/>
        <end position="27"/>
    </location>
</feature>